<feature type="domain" description="JmjC" evidence="4">
    <location>
        <begin position="120"/>
        <end position="251"/>
    </location>
</feature>
<dbReference type="Pfam" id="PF08007">
    <property type="entry name" value="JmjC_2"/>
    <property type="match status" value="1"/>
</dbReference>
<keyword evidence="3" id="KW-0560">Oxidoreductase</keyword>
<evidence type="ECO:0000313" key="5">
    <source>
        <dbReference type="EMBL" id="CAE0600582.1"/>
    </source>
</evidence>
<keyword evidence="3" id="KW-0223">Dioxygenase</keyword>
<evidence type="ECO:0000256" key="3">
    <source>
        <dbReference type="RuleBase" id="RU366061"/>
    </source>
</evidence>
<organism evidence="5">
    <name type="scientific">Emiliania huxleyi</name>
    <name type="common">Coccolithophore</name>
    <name type="synonym">Pontosphaera huxleyi</name>
    <dbReference type="NCBI Taxonomy" id="2903"/>
    <lineage>
        <taxon>Eukaryota</taxon>
        <taxon>Haptista</taxon>
        <taxon>Haptophyta</taxon>
        <taxon>Prymnesiophyceae</taxon>
        <taxon>Isochrysidales</taxon>
        <taxon>Noelaerhabdaceae</taxon>
        <taxon>Emiliania</taxon>
    </lineage>
</organism>
<gene>
    <name evidence="5" type="ORF">EHUX00137_LOCUS47771</name>
</gene>
<comment type="cofactor">
    <cofactor evidence="3">
        <name>Fe(2+)</name>
        <dbReference type="ChEBI" id="CHEBI:29033"/>
    </cofactor>
    <text evidence="3">Binds 1 Fe(2+) ion per subunit.</text>
</comment>
<protein>
    <recommendedName>
        <fullName evidence="3">Bifunctional lysine-specific demethylase and histidyl-hydroxylase</fullName>
        <ecNumber evidence="3">1.14.11.-</ecNumber>
    </recommendedName>
</protein>
<dbReference type="GO" id="GO:0005506">
    <property type="term" value="F:iron ion binding"/>
    <property type="evidence" value="ECO:0007669"/>
    <property type="project" value="UniProtKB-UniRule"/>
</dbReference>
<keyword evidence="1 3" id="KW-0479">Metal-binding</keyword>
<dbReference type="PANTHER" id="PTHR13096">
    <property type="entry name" value="MINA53 MYC INDUCED NUCLEAR ANTIGEN"/>
    <property type="match status" value="1"/>
</dbReference>
<name>A0A6V2ZHC4_EMIHU</name>
<dbReference type="PANTHER" id="PTHR13096:SF8">
    <property type="entry name" value="RIBOSOMAL OXYGENASE 1"/>
    <property type="match status" value="1"/>
</dbReference>
<dbReference type="Gene3D" id="3.40.366.30">
    <property type="entry name" value="50S ribosomal protein L16 arginine hydroxylase, Chain A, Domain 2"/>
    <property type="match status" value="2"/>
</dbReference>
<evidence type="ECO:0000259" key="4">
    <source>
        <dbReference type="PROSITE" id="PS51184"/>
    </source>
</evidence>
<evidence type="ECO:0000256" key="1">
    <source>
        <dbReference type="ARBA" id="ARBA00022723"/>
    </source>
</evidence>
<dbReference type="GO" id="GO:0005634">
    <property type="term" value="C:nucleus"/>
    <property type="evidence" value="ECO:0007669"/>
    <property type="project" value="UniProtKB-SubCell"/>
</dbReference>
<comment type="similarity">
    <text evidence="3">Belongs to the ROX family.</text>
</comment>
<reference evidence="5" key="1">
    <citation type="submission" date="2021-01" db="EMBL/GenBank/DDBJ databases">
        <authorList>
            <person name="Corre E."/>
            <person name="Pelletier E."/>
            <person name="Niang G."/>
            <person name="Scheremetjew M."/>
            <person name="Finn R."/>
            <person name="Kale V."/>
            <person name="Holt S."/>
            <person name="Cochrane G."/>
            <person name="Meng A."/>
            <person name="Brown T."/>
            <person name="Cohen L."/>
        </authorList>
    </citation>
    <scope>NUCLEOTIDE SEQUENCE</scope>
    <source>
        <strain evidence="5">379</strain>
    </source>
</reference>
<proteinExistence type="inferred from homology"/>
<sequence length="464" mass="49908">MSLAFAAICCVGSVPRRAIPELAGFGAASRERFLSTFWGKAPVLIRRLLDADETRRCCPFAPRDLLELACAADAASRLVEEDKGWVLTHGPFSRAALEARAREGGKWTLLVNEAEKFAPEVEELRELFDFLPRWRLDDVMVSYAPPGGSIGAHIDNYDVFLLQGLGERRWEIEARPRDAAAERLHAGLDVRVLADFSSDQASTLQPGDALYLPPRYAHCGTSTDEQCLSYSIGFRAPTDAELVRSFVEHSAASLASDALWAGDEATPPSTERRGRISPESVAHARQTVAAALEAALHDERSFEAWLGGVLTQPRRRAPGMRSEAVRALSATWAAAAPPGVEAVEEGGASEELGAVVAGELPCDGGLDGPDGVVAAIACGAPDAPALRHGETAIFAFIERADGHHALFIDGQHVSCPADASRHVPLLCSSCRLEPAALREPLQRSPGLRRLVADLIRDDALHEEL</sequence>
<dbReference type="AlphaFoldDB" id="A0A6V2ZHC4"/>
<dbReference type="SUPFAM" id="SSF51197">
    <property type="entry name" value="Clavaminate synthase-like"/>
    <property type="match status" value="1"/>
</dbReference>
<comment type="subcellular location">
    <subcellularLocation>
        <location evidence="3">Nucleus</location>
    </subcellularLocation>
</comment>
<dbReference type="EC" id="1.14.11.-" evidence="3"/>
<keyword evidence="3" id="KW-0539">Nucleus</keyword>
<dbReference type="Gene3D" id="2.60.120.650">
    <property type="entry name" value="Cupin"/>
    <property type="match status" value="1"/>
</dbReference>
<dbReference type="InterPro" id="IPR039994">
    <property type="entry name" value="NO66-like"/>
</dbReference>
<keyword evidence="3" id="KW-0804">Transcription</keyword>
<dbReference type="PROSITE" id="PS51184">
    <property type="entry name" value="JMJC"/>
    <property type="match status" value="1"/>
</dbReference>
<dbReference type="GO" id="GO:0016706">
    <property type="term" value="F:2-oxoglutarate-dependent dioxygenase activity"/>
    <property type="evidence" value="ECO:0007669"/>
    <property type="project" value="UniProtKB-UniRule"/>
</dbReference>
<dbReference type="InterPro" id="IPR003347">
    <property type="entry name" value="JmjC_dom"/>
</dbReference>
<evidence type="ECO:0000256" key="2">
    <source>
        <dbReference type="ARBA" id="ARBA00023004"/>
    </source>
</evidence>
<dbReference type="EMBL" id="HBIR01061538">
    <property type="protein sequence ID" value="CAE0600582.1"/>
    <property type="molecule type" value="Transcribed_RNA"/>
</dbReference>
<comment type="function">
    <text evidence="3">Oxygenase that can act as both a histone lysine demethylase and a ribosomal histidine hydroxylase.</text>
</comment>
<keyword evidence="2 3" id="KW-0408">Iron</keyword>
<keyword evidence="3" id="KW-0805">Transcription regulation</keyword>
<accession>A0A6V2ZHC4</accession>
<dbReference type="SMART" id="SM00558">
    <property type="entry name" value="JmjC"/>
    <property type="match status" value="1"/>
</dbReference>